<sequence>MAYAQDICYENEHKNYVQNNLVADQFPRDFSIVSSNLFQTSGKTSRVEKIAFEIVRGIHEGRLVPGQRLVEAVLTAELDTSRGPLREALRLLSAAGLVDLVPNRGAMIRKMSKEEILHRLQLVDVMGAIALRDYVPSSVEKNRLKPLIEETAGSGEAVLQPIMNFYGQIARSNDNTTLAEMLARLNICHFSRHILQVLKIDPAEFWEDFRAAAHAILEGNHDDALQKHSTWVNKVITCAA</sequence>
<evidence type="ECO:0000256" key="1">
    <source>
        <dbReference type="ARBA" id="ARBA00023015"/>
    </source>
</evidence>
<dbReference type="InterPro" id="IPR036390">
    <property type="entry name" value="WH_DNA-bd_sf"/>
</dbReference>
<dbReference type="InterPro" id="IPR000524">
    <property type="entry name" value="Tscrpt_reg_HTH_GntR"/>
</dbReference>
<gene>
    <name evidence="5" type="ORF">FIV46_15100</name>
</gene>
<dbReference type="AlphaFoldDB" id="A0A501PBU2"/>
<dbReference type="PROSITE" id="PS50949">
    <property type="entry name" value="HTH_GNTR"/>
    <property type="match status" value="1"/>
</dbReference>
<dbReference type="GO" id="GO:0003677">
    <property type="term" value="F:DNA binding"/>
    <property type="evidence" value="ECO:0007669"/>
    <property type="project" value="UniProtKB-KW"/>
</dbReference>
<dbReference type="EMBL" id="VFIY01000018">
    <property type="protein sequence ID" value="TPD57446.1"/>
    <property type="molecule type" value="Genomic_DNA"/>
</dbReference>
<dbReference type="PANTHER" id="PTHR43537:SF5">
    <property type="entry name" value="UXU OPERON TRANSCRIPTIONAL REGULATOR"/>
    <property type="match status" value="1"/>
</dbReference>
<dbReference type="Gene3D" id="1.10.10.10">
    <property type="entry name" value="Winged helix-like DNA-binding domain superfamily/Winged helix DNA-binding domain"/>
    <property type="match status" value="1"/>
</dbReference>
<dbReference type="InterPro" id="IPR036388">
    <property type="entry name" value="WH-like_DNA-bd_sf"/>
</dbReference>
<evidence type="ECO:0000313" key="6">
    <source>
        <dbReference type="Proteomes" id="UP000319148"/>
    </source>
</evidence>
<keyword evidence="6" id="KW-1185">Reference proteome</keyword>
<comment type="caution">
    <text evidence="5">The sequence shown here is derived from an EMBL/GenBank/DDBJ whole genome shotgun (WGS) entry which is preliminary data.</text>
</comment>
<evidence type="ECO:0000256" key="3">
    <source>
        <dbReference type="ARBA" id="ARBA00023163"/>
    </source>
</evidence>
<proteinExistence type="predicted"/>
<keyword evidence="2" id="KW-0238">DNA-binding</keyword>
<evidence type="ECO:0000313" key="5">
    <source>
        <dbReference type="EMBL" id="TPD57446.1"/>
    </source>
</evidence>
<dbReference type="SUPFAM" id="SSF46785">
    <property type="entry name" value="Winged helix' DNA-binding domain"/>
    <property type="match status" value="1"/>
</dbReference>
<evidence type="ECO:0000256" key="2">
    <source>
        <dbReference type="ARBA" id="ARBA00023125"/>
    </source>
</evidence>
<accession>A0A501PBU2</accession>
<name>A0A501PBU2_9PROT</name>
<keyword evidence="3" id="KW-0804">Transcription</keyword>
<evidence type="ECO:0000259" key="4">
    <source>
        <dbReference type="PROSITE" id="PS50949"/>
    </source>
</evidence>
<dbReference type="Proteomes" id="UP000319148">
    <property type="component" value="Unassembled WGS sequence"/>
</dbReference>
<protein>
    <submittedName>
        <fullName evidence="5">GntR family transcriptional regulator</fullName>
    </submittedName>
</protein>
<dbReference type="SMART" id="SM00345">
    <property type="entry name" value="HTH_GNTR"/>
    <property type="match status" value="1"/>
</dbReference>
<dbReference type="OrthoDB" id="7846328at2"/>
<feature type="domain" description="HTH gntR-type" evidence="4">
    <location>
        <begin position="44"/>
        <end position="111"/>
    </location>
</feature>
<dbReference type="PANTHER" id="PTHR43537">
    <property type="entry name" value="TRANSCRIPTIONAL REGULATOR, GNTR FAMILY"/>
    <property type="match status" value="1"/>
</dbReference>
<dbReference type="CDD" id="cd07377">
    <property type="entry name" value="WHTH_GntR"/>
    <property type="match status" value="1"/>
</dbReference>
<reference evidence="6" key="1">
    <citation type="submission" date="2019-06" db="EMBL/GenBank/DDBJ databases">
        <title>The complete genome of Emcibacter congregatus ZYLT.</title>
        <authorList>
            <person name="Zhao Z."/>
        </authorList>
    </citation>
    <scope>NUCLEOTIDE SEQUENCE [LARGE SCALE GENOMIC DNA]</scope>
    <source>
        <strain evidence="6">MCCC 1A06723</strain>
    </source>
</reference>
<organism evidence="5 6">
    <name type="scientific">Emcibacter nanhaiensis</name>
    <dbReference type="NCBI Taxonomy" id="1505037"/>
    <lineage>
        <taxon>Bacteria</taxon>
        <taxon>Pseudomonadati</taxon>
        <taxon>Pseudomonadota</taxon>
        <taxon>Alphaproteobacteria</taxon>
        <taxon>Emcibacterales</taxon>
        <taxon>Emcibacteraceae</taxon>
        <taxon>Emcibacter</taxon>
    </lineage>
</organism>
<dbReference type="GO" id="GO:0003700">
    <property type="term" value="F:DNA-binding transcription factor activity"/>
    <property type="evidence" value="ECO:0007669"/>
    <property type="project" value="InterPro"/>
</dbReference>
<dbReference type="Pfam" id="PF00392">
    <property type="entry name" value="GntR"/>
    <property type="match status" value="1"/>
</dbReference>
<keyword evidence="1" id="KW-0805">Transcription regulation</keyword>